<feature type="region of interest" description="Disordered" evidence="3">
    <location>
        <begin position="1"/>
        <end position="54"/>
    </location>
</feature>
<proteinExistence type="predicted"/>
<dbReference type="InterPro" id="IPR001878">
    <property type="entry name" value="Znf_CCHC"/>
</dbReference>
<dbReference type="GO" id="GO:0006508">
    <property type="term" value="P:proteolysis"/>
    <property type="evidence" value="ECO:0007669"/>
    <property type="project" value="UniProtKB-KW"/>
</dbReference>
<keyword evidence="2" id="KW-0863">Zinc-finger</keyword>
<dbReference type="InterPro" id="IPR036397">
    <property type="entry name" value="RNaseH_sf"/>
</dbReference>
<dbReference type="Pfam" id="PF00665">
    <property type="entry name" value="rve"/>
    <property type="match status" value="1"/>
</dbReference>
<dbReference type="Gene3D" id="3.30.420.10">
    <property type="entry name" value="Ribonuclease H-like superfamily/Ribonuclease H"/>
    <property type="match status" value="1"/>
</dbReference>
<dbReference type="InterPro" id="IPR012337">
    <property type="entry name" value="RNaseH-like_sf"/>
</dbReference>
<comment type="caution">
    <text evidence="6">The sequence shown here is derived from an EMBL/GenBank/DDBJ whole genome shotgun (WGS) entry which is preliminary data.</text>
</comment>
<evidence type="ECO:0000256" key="1">
    <source>
        <dbReference type="ARBA" id="ARBA00022670"/>
    </source>
</evidence>
<dbReference type="InterPro" id="IPR054722">
    <property type="entry name" value="PolX-like_BBD"/>
</dbReference>
<evidence type="ECO:0000259" key="4">
    <source>
        <dbReference type="PROSITE" id="PS50158"/>
    </source>
</evidence>
<name>A0A2I0J5H9_PUNGR</name>
<dbReference type="SUPFAM" id="SSF53098">
    <property type="entry name" value="Ribonuclease H-like"/>
    <property type="match status" value="1"/>
</dbReference>
<feature type="domain" description="CCHC-type" evidence="4">
    <location>
        <begin position="64"/>
        <end position="79"/>
    </location>
</feature>
<gene>
    <name evidence="6" type="ORF">CRG98_028190</name>
</gene>
<keyword evidence="1" id="KW-0645">Protease</keyword>
<dbReference type="SUPFAM" id="SSF57756">
    <property type="entry name" value="Retrovirus zinc finger-like domains"/>
    <property type="match status" value="1"/>
</dbReference>
<keyword evidence="2" id="KW-0862">Zinc</keyword>
<organism evidence="6 7">
    <name type="scientific">Punica granatum</name>
    <name type="common">Pomegranate</name>
    <dbReference type="NCBI Taxonomy" id="22663"/>
    <lineage>
        <taxon>Eukaryota</taxon>
        <taxon>Viridiplantae</taxon>
        <taxon>Streptophyta</taxon>
        <taxon>Embryophyta</taxon>
        <taxon>Tracheophyta</taxon>
        <taxon>Spermatophyta</taxon>
        <taxon>Magnoliopsida</taxon>
        <taxon>eudicotyledons</taxon>
        <taxon>Gunneridae</taxon>
        <taxon>Pentapetalae</taxon>
        <taxon>rosids</taxon>
        <taxon>malvids</taxon>
        <taxon>Myrtales</taxon>
        <taxon>Lythraceae</taxon>
        <taxon>Punica</taxon>
    </lineage>
</organism>
<keyword evidence="1" id="KW-0378">Hydrolase</keyword>
<feature type="domain" description="Integrase catalytic" evidence="5">
    <location>
        <begin position="292"/>
        <end position="468"/>
    </location>
</feature>
<sequence length="523" mass="58580">MLVTAQNAVNNKRKDKEVVLVAGTSSSKTGKKNKKSKKGSVPQQSTGVSKNKGKAKVAADKGTCFHCGKNGHWKRNCQQYLVSLKANKEKKPLEGMSISCYVGSNGSYSSSTAWVRDTGASSHVCTSIQGLASSRVLGRNEVCLKIGNRASVAAKAVGSTSLHLDGHVLFIDRVLVLPNAYRNIISVSSLTRSGYLFDFKHDVCNIYYGNKVIGVGYLHDGLYYLRARNKTIPNTIEINTVSESIPSLKQLWHLRLGNVADDRISKLEKMGLIIPLGSEPNSTCESCFQGKMTRTPFVGQMERAKEVLELIHSDVCGPFSEMARGGYSYFIIFTDDYSRFGYVYLMKYKHESFEKFKEFKAEVEKQKGNSIKTLRSDRGGEYMSTEFGDFLKEHGIVSQFTLPGTPQLNGVSERRNRTLLDMVRLMMSYTDLPISMWGYALQTACYLLNRIPSKSVSTTPYEIWNGRTPSLKHVKIWGCPTFIKKQKTDKLETRSEKGRFVGYPSDSLGYYFYFPTEQRVVIS</sequence>
<dbReference type="Pfam" id="PF22936">
    <property type="entry name" value="Pol_BBD"/>
    <property type="match status" value="1"/>
</dbReference>
<keyword evidence="2" id="KW-0479">Metal-binding</keyword>
<dbReference type="STRING" id="22663.A0A2I0J5H9"/>
<dbReference type="GO" id="GO:0008233">
    <property type="term" value="F:peptidase activity"/>
    <property type="evidence" value="ECO:0007669"/>
    <property type="project" value="UniProtKB-KW"/>
</dbReference>
<dbReference type="InterPro" id="IPR025724">
    <property type="entry name" value="GAG-pre-integrase_dom"/>
</dbReference>
<dbReference type="InterPro" id="IPR039537">
    <property type="entry name" value="Retrotran_Ty1/copia-like"/>
</dbReference>
<dbReference type="SMART" id="SM00343">
    <property type="entry name" value="ZnF_C2HC"/>
    <property type="match status" value="1"/>
</dbReference>
<evidence type="ECO:0000313" key="7">
    <source>
        <dbReference type="Proteomes" id="UP000233551"/>
    </source>
</evidence>
<dbReference type="PROSITE" id="PS50994">
    <property type="entry name" value="INTEGRASE"/>
    <property type="match status" value="1"/>
</dbReference>
<dbReference type="GO" id="GO:0003676">
    <property type="term" value="F:nucleic acid binding"/>
    <property type="evidence" value="ECO:0007669"/>
    <property type="project" value="InterPro"/>
</dbReference>
<dbReference type="Pfam" id="PF00098">
    <property type="entry name" value="zf-CCHC"/>
    <property type="match status" value="1"/>
</dbReference>
<dbReference type="InterPro" id="IPR057670">
    <property type="entry name" value="SH3_retrovirus"/>
</dbReference>
<dbReference type="InterPro" id="IPR036875">
    <property type="entry name" value="Znf_CCHC_sf"/>
</dbReference>
<dbReference type="GO" id="GO:0015074">
    <property type="term" value="P:DNA integration"/>
    <property type="evidence" value="ECO:0007669"/>
    <property type="project" value="InterPro"/>
</dbReference>
<feature type="compositionally biased region" description="Basic residues" evidence="3">
    <location>
        <begin position="29"/>
        <end position="38"/>
    </location>
</feature>
<feature type="compositionally biased region" description="Polar residues" evidence="3">
    <location>
        <begin position="1"/>
        <end position="10"/>
    </location>
</feature>
<reference evidence="6 7" key="1">
    <citation type="submission" date="2017-11" db="EMBL/GenBank/DDBJ databases">
        <title>De-novo sequencing of pomegranate (Punica granatum L.) genome.</title>
        <authorList>
            <person name="Akparov Z."/>
            <person name="Amiraslanov A."/>
            <person name="Hajiyeva S."/>
            <person name="Abbasov M."/>
            <person name="Kaur K."/>
            <person name="Hamwieh A."/>
            <person name="Solovyev V."/>
            <person name="Salamov A."/>
            <person name="Braich B."/>
            <person name="Kosarev P."/>
            <person name="Mahmoud A."/>
            <person name="Hajiyev E."/>
            <person name="Babayeva S."/>
            <person name="Izzatullayeva V."/>
            <person name="Mammadov A."/>
            <person name="Mammadov A."/>
            <person name="Sharifova S."/>
            <person name="Ojaghi J."/>
            <person name="Eynullazada K."/>
            <person name="Bayramov B."/>
            <person name="Abdulazimova A."/>
            <person name="Shahmuradov I."/>
        </authorList>
    </citation>
    <scope>NUCLEOTIDE SEQUENCE [LARGE SCALE GENOMIC DNA]</scope>
    <source>
        <strain evidence="7">cv. AG2017</strain>
        <tissue evidence="6">Leaf</tissue>
    </source>
</reference>
<dbReference type="AlphaFoldDB" id="A0A2I0J5H9"/>
<dbReference type="InterPro" id="IPR001584">
    <property type="entry name" value="Integrase_cat-core"/>
</dbReference>
<evidence type="ECO:0008006" key="8">
    <source>
        <dbReference type="Google" id="ProtNLM"/>
    </source>
</evidence>
<dbReference type="Proteomes" id="UP000233551">
    <property type="component" value="Unassembled WGS sequence"/>
</dbReference>
<dbReference type="PROSITE" id="PS50158">
    <property type="entry name" value="ZF_CCHC"/>
    <property type="match status" value="1"/>
</dbReference>
<evidence type="ECO:0000259" key="5">
    <source>
        <dbReference type="PROSITE" id="PS50994"/>
    </source>
</evidence>
<accession>A0A2I0J5H9</accession>
<protein>
    <recommendedName>
        <fullName evidence="8">Integrase catalytic domain-containing protein</fullName>
    </recommendedName>
</protein>
<evidence type="ECO:0000256" key="3">
    <source>
        <dbReference type="SAM" id="MobiDB-lite"/>
    </source>
</evidence>
<dbReference type="Gene3D" id="4.10.60.10">
    <property type="entry name" value="Zinc finger, CCHC-type"/>
    <property type="match status" value="1"/>
</dbReference>
<keyword evidence="7" id="KW-1185">Reference proteome</keyword>
<dbReference type="PANTHER" id="PTHR42648:SF27">
    <property type="entry name" value="RNA-DIRECTED DNA POLYMERASE"/>
    <property type="match status" value="1"/>
</dbReference>
<dbReference type="Pfam" id="PF13976">
    <property type="entry name" value="gag_pre-integrs"/>
    <property type="match status" value="1"/>
</dbReference>
<evidence type="ECO:0000256" key="2">
    <source>
        <dbReference type="PROSITE-ProRule" id="PRU00047"/>
    </source>
</evidence>
<dbReference type="EMBL" id="PGOL01002008">
    <property type="protein sequence ID" value="PKI51479.1"/>
    <property type="molecule type" value="Genomic_DNA"/>
</dbReference>
<evidence type="ECO:0000313" key="6">
    <source>
        <dbReference type="EMBL" id="PKI51479.1"/>
    </source>
</evidence>
<dbReference type="Pfam" id="PF25597">
    <property type="entry name" value="SH3_retrovirus"/>
    <property type="match status" value="1"/>
</dbReference>
<dbReference type="GO" id="GO:0008270">
    <property type="term" value="F:zinc ion binding"/>
    <property type="evidence" value="ECO:0007669"/>
    <property type="project" value="UniProtKB-KW"/>
</dbReference>
<dbReference type="PANTHER" id="PTHR42648">
    <property type="entry name" value="TRANSPOSASE, PUTATIVE-RELATED"/>
    <property type="match status" value="1"/>
</dbReference>